<accession>A0A540VPJ1</accession>
<evidence type="ECO:0000313" key="1">
    <source>
        <dbReference type="EMBL" id="TQE98697.1"/>
    </source>
</evidence>
<sequence>MQLEEWEGVLDRHVEDRFIKDDPQDSPVIHEIGGALDPFGRVLWDKIVSNPGSRYLLGVDLDVEDCPEEDRSVSLIQSNPPSLVCRLYEGAQACSDDDWIEGQFAYSKIDIPRHVRDMFGSDREMTIRFRHSIKYSTSGNWNYWIIVKDPKGECDGLEGMVAVDNGWDGGWFFRDMKIQEFTRMCWSSSGDFKL</sequence>
<comment type="caution">
    <text evidence="1">The sequence shown here is derived from an EMBL/GenBank/DDBJ whole genome shotgun (WGS) entry which is preliminary data.</text>
</comment>
<protein>
    <submittedName>
        <fullName evidence="1">Uncharacterized protein</fullName>
    </submittedName>
</protein>
<proteinExistence type="predicted"/>
<dbReference type="AlphaFoldDB" id="A0A540VPJ1"/>
<dbReference type="Proteomes" id="UP000315400">
    <property type="component" value="Unassembled WGS sequence"/>
</dbReference>
<dbReference type="EMBL" id="VIFK01000152">
    <property type="protein sequence ID" value="TQE98697.1"/>
    <property type="molecule type" value="Genomic_DNA"/>
</dbReference>
<name>A0A540VPJ1_9GAMM</name>
<reference evidence="1 2" key="1">
    <citation type="submission" date="2019-06" db="EMBL/GenBank/DDBJ databases">
        <title>Metagenome assembled Genome of Spiribacter salinus SL48-SHIP from the microbial mat of Salt Lake 48 (Novosibirsk region, Russia).</title>
        <authorList>
            <person name="Shipova A."/>
            <person name="Rozanov A.S."/>
            <person name="Bryanskaya A.V."/>
            <person name="Peltek S.E."/>
        </authorList>
    </citation>
    <scope>NUCLEOTIDE SEQUENCE [LARGE SCALE GENOMIC DNA]</scope>
    <source>
        <strain evidence="1">SL48-SHIP-2</strain>
    </source>
</reference>
<organism evidence="1 2">
    <name type="scientific">Spiribacter salinus</name>
    <dbReference type="NCBI Taxonomy" id="1335746"/>
    <lineage>
        <taxon>Bacteria</taxon>
        <taxon>Pseudomonadati</taxon>
        <taxon>Pseudomonadota</taxon>
        <taxon>Gammaproteobacteria</taxon>
        <taxon>Chromatiales</taxon>
        <taxon>Ectothiorhodospiraceae</taxon>
        <taxon>Spiribacter</taxon>
    </lineage>
</organism>
<gene>
    <name evidence="1" type="ORF">FKY71_12515</name>
</gene>
<evidence type="ECO:0000313" key="2">
    <source>
        <dbReference type="Proteomes" id="UP000315400"/>
    </source>
</evidence>